<evidence type="ECO:0000259" key="1">
    <source>
        <dbReference type="Pfam" id="PF01521"/>
    </source>
</evidence>
<sequence length="118" mass="13015">MDLHITPTAAARFPEGHDLYILTSNDGSNQFSSAAGCCMIGERFLITPIDEPLDPYNELVSSNQFTFFTSTYDQMFLTGHLILDVHPTSGTLILKNESGYLDTNLLLEASPQLKQTNA</sequence>
<feature type="domain" description="Core" evidence="1">
    <location>
        <begin position="1"/>
        <end position="107"/>
    </location>
</feature>
<dbReference type="InterPro" id="IPR000361">
    <property type="entry name" value="ATAP_core_dom"/>
</dbReference>
<dbReference type="SUPFAM" id="SSF89360">
    <property type="entry name" value="HesB-like domain"/>
    <property type="match status" value="1"/>
</dbReference>
<dbReference type="EMBL" id="QRMZ01000010">
    <property type="protein sequence ID" value="RHK06423.1"/>
    <property type="molecule type" value="Genomic_DNA"/>
</dbReference>
<name>A0A415ESZ5_ENTCA</name>
<protein>
    <submittedName>
        <fullName evidence="2">Iron-sulfur cluster biosynthesis family protein</fullName>
    </submittedName>
</protein>
<accession>A0A415ESZ5</accession>
<organism evidence="2 3">
    <name type="scientific">Enterococcus casseliflavus</name>
    <name type="common">Enterococcus flavescens</name>
    <dbReference type="NCBI Taxonomy" id="37734"/>
    <lineage>
        <taxon>Bacteria</taxon>
        <taxon>Bacillati</taxon>
        <taxon>Bacillota</taxon>
        <taxon>Bacilli</taxon>
        <taxon>Lactobacillales</taxon>
        <taxon>Enterococcaceae</taxon>
        <taxon>Enterococcus</taxon>
    </lineage>
</organism>
<evidence type="ECO:0000313" key="2">
    <source>
        <dbReference type="EMBL" id="RHK06423.1"/>
    </source>
</evidence>
<dbReference type="Pfam" id="PF01521">
    <property type="entry name" value="Fe-S_biosyn"/>
    <property type="match status" value="1"/>
</dbReference>
<dbReference type="Gene3D" id="2.60.300.12">
    <property type="entry name" value="HesB-like domain"/>
    <property type="match status" value="1"/>
</dbReference>
<dbReference type="RefSeq" id="WP_086294577.1">
    <property type="nucleotide sequence ID" value="NZ_JAAMSJ010000013.1"/>
</dbReference>
<comment type="caution">
    <text evidence="2">The sequence shown here is derived from an EMBL/GenBank/DDBJ whole genome shotgun (WGS) entry which is preliminary data.</text>
</comment>
<dbReference type="Proteomes" id="UP000286288">
    <property type="component" value="Unassembled WGS sequence"/>
</dbReference>
<evidence type="ECO:0000313" key="3">
    <source>
        <dbReference type="Proteomes" id="UP000286288"/>
    </source>
</evidence>
<gene>
    <name evidence="2" type="ORF">DW084_09170</name>
</gene>
<reference evidence="2 3" key="1">
    <citation type="submission" date="2018-08" db="EMBL/GenBank/DDBJ databases">
        <title>A genome reference for cultivated species of the human gut microbiota.</title>
        <authorList>
            <person name="Zou Y."/>
            <person name="Xue W."/>
            <person name="Luo G."/>
        </authorList>
    </citation>
    <scope>NUCLEOTIDE SEQUENCE [LARGE SCALE GENOMIC DNA]</scope>
    <source>
        <strain evidence="2 3">AF48-16</strain>
    </source>
</reference>
<proteinExistence type="predicted"/>
<dbReference type="AlphaFoldDB" id="A0A415ESZ5"/>
<dbReference type="InterPro" id="IPR035903">
    <property type="entry name" value="HesB-like_dom_sf"/>
</dbReference>